<reference evidence="7 8" key="1">
    <citation type="journal article" date="2020" name="bioRxiv">
        <title>Metabolic contributions of an alphaproteobacterial endosymbiont in the apicomplexan Cardiosporidium cionae.</title>
        <authorList>
            <person name="Hunter E.S."/>
            <person name="Paight C.J."/>
            <person name="Lane C.E."/>
        </authorList>
    </citation>
    <scope>NUCLEOTIDE SEQUENCE [LARGE SCALE GENOMIC DNA]</scope>
    <source>
        <strain evidence="7">ESH_2018</strain>
    </source>
</reference>
<dbReference type="PANTHER" id="PTHR11630:SF48">
    <property type="entry name" value="DNA HELICASE MCM9"/>
    <property type="match status" value="1"/>
</dbReference>
<evidence type="ECO:0000256" key="5">
    <source>
        <dbReference type="RuleBase" id="RU004070"/>
    </source>
</evidence>
<dbReference type="SUPFAM" id="SSF50249">
    <property type="entry name" value="Nucleic acid-binding proteins"/>
    <property type="match status" value="1"/>
</dbReference>
<name>A0ABQ7J6Q6_9APIC</name>
<dbReference type="InterPro" id="IPR031327">
    <property type="entry name" value="MCM"/>
</dbReference>
<keyword evidence="8" id="KW-1185">Reference proteome</keyword>
<organism evidence="7 8">
    <name type="scientific">Cardiosporidium cionae</name>
    <dbReference type="NCBI Taxonomy" id="476202"/>
    <lineage>
        <taxon>Eukaryota</taxon>
        <taxon>Sar</taxon>
        <taxon>Alveolata</taxon>
        <taxon>Apicomplexa</taxon>
        <taxon>Aconoidasida</taxon>
        <taxon>Nephromycida</taxon>
        <taxon>Cardiosporidium</taxon>
    </lineage>
</organism>
<dbReference type="Pfam" id="PF17207">
    <property type="entry name" value="MCM_OB"/>
    <property type="match status" value="1"/>
</dbReference>
<dbReference type="EC" id="3.6.4.12" evidence="1"/>
<dbReference type="Gene3D" id="2.40.50.140">
    <property type="entry name" value="Nucleic acid-binding proteins"/>
    <property type="match status" value="1"/>
</dbReference>
<keyword evidence="2 5" id="KW-0547">Nucleotide-binding</keyword>
<evidence type="ECO:0000256" key="3">
    <source>
        <dbReference type="ARBA" id="ARBA00022840"/>
    </source>
</evidence>
<comment type="similarity">
    <text evidence="5">Belongs to the MCM family.</text>
</comment>
<proteinExistence type="inferred from homology"/>
<dbReference type="EMBL" id="JADAQX010000646">
    <property type="protein sequence ID" value="KAF8819672.1"/>
    <property type="molecule type" value="Genomic_DNA"/>
</dbReference>
<dbReference type="SMART" id="SM00350">
    <property type="entry name" value="MCM"/>
    <property type="match status" value="1"/>
</dbReference>
<dbReference type="PANTHER" id="PTHR11630">
    <property type="entry name" value="DNA REPLICATION LICENSING FACTOR MCM FAMILY MEMBER"/>
    <property type="match status" value="1"/>
</dbReference>
<dbReference type="InterPro" id="IPR027417">
    <property type="entry name" value="P-loop_NTPase"/>
</dbReference>
<dbReference type="InterPro" id="IPR033762">
    <property type="entry name" value="MCM_OB"/>
</dbReference>
<dbReference type="Gene3D" id="3.40.50.300">
    <property type="entry name" value="P-loop containing nucleotide triphosphate hydrolases"/>
    <property type="match status" value="1"/>
</dbReference>
<dbReference type="InterPro" id="IPR018525">
    <property type="entry name" value="MCM_CS"/>
</dbReference>
<protein>
    <recommendedName>
        <fullName evidence="1">DNA helicase</fullName>
        <ecNumber evidence="1">3.6.4.12</ecNumber>
    </recommendedName>
</protein>
<dbReference type="PROSITE" id="PS50051">
    <property type="entry name" value="MCM_2"/>
    <property type="match status" value="1"/>
</dbReference>
<dbReference type="SUPFAM" id="SSF52540">
    <property type="entry name" value="P-loop containing nucleoside triphosphate hydrolases"/>
    <property type="match status" value="1"/>
</dbReference>
<evidence type="ECO:0000313" key="7">
    <source>
        <dbReference type="EMBL" id="KAF8819672.1"/>
    </source>
</evidence>
<dbReference type="InterPro" id="IPR003593">
    <property type="entry name" value="AAA+_ATPase"/>
</dbReference>
<dbReference type="PRINTS" id="PR01657">
    <property type="entry name" value="MCMFAMILY"/>
</dbReference>
<comment type="caution">
    <text evidence="7">The sequence shown here is derived from an EMBL/GenBank/DDBJ whole genome shotgun (WGS) entry which is preliminary data.</text>
</comment>
<accession>A0ABQ7J6Q6</accession>
<feature type="domain" description="MCM C-terminal AAA(+) ATPase" evidence="6">
    <location>
        <begin position="402"/>
        <end position="641"/>
    </location>
</feature>
<evidence type="ECO:0000256" key="2">
    <source>
        <dbReference type="ARBA" id="ARBA00022741"/>
    </source>
</evidence>
<sequence>MQLAPIPLSFPLQPPYANGARQCDTSNPSLPLSSAFNSEVGDASLSFIDTVLSVDPSAYESAFLAFFMHTHVPIRSLVDVCNEKLAAEIVASGKPAISSVPSTSSAALSTPRSFYIDVLQLLAENPYLGVYLLKAAPLLLDLLNQWIVPNIYSRIFQTLSTARNPTGQQSLHNNGADIRWKTRLTHLPEDATLTKTSVRSIRSEDVGKLIAFSGTITRAGEMKMLEEQRTYRCRECSYQFKVSAAPELFYSIDMPLKCPAGNYDAPKIRKFNPKTKKTITSRCTSISFEEIETEILRTDYQEIRVQELQRNLEAGKVPRTISVVLRDGLVNTVQPGEEIHIIGIVWRRWRKLKRDIRCDIELFIEANNLESITDISPLEHSPILPYDTLQEERKEGEDEFKARKFLIDAVCPNLSGLSAAKLAVLLTLIGGCKSPAMPPGQGGPLSRWKYYEDKKINLLMEPSTEMVVSPLKNVTADGDAHFASPPEIMRDGRELPDLRFHSHLLLVGDPGTGKSQLLKAASELSPRSVCTTGSEWMLEAGALVLADGGVCCIDEFSCMRKDNRASIHEAMEQQTVSVAKHGFGLAGLISKLNCRCSVVAATNSREISAEGVVDTAIPLPLLSRFDLIVIFSDNIKKDEEKVSFILERELAQETSSPKTISSASSASLLTKRIHWTSTQLKHQPAEQLISRYYSELRRSTAGGATTIRSFESLIRLCQAHARLLRHTTITLRD</sequence>
<dbReference type="InterPro" id="IPR001208">
    <property type="entry name" value="MCM_dom"/>
</dbReference>
<keyword evidence="3 5" id="KW-0067">ATP-binding</keyword>
<dbReference type="Pfam" id="PF17855">
    <property type="entry name" value="MCM_lid"/>
    <property type="match status" value="1"/>
</dbReference>
<dbReference type="InterPro" id="IPR041562">
    <property type="entry name" value="MCM_lid"/>
</dbReference>
<dbReference type="InterPro" id="IPR012340">
    <property type="entry name" value="NA-bd_OB-fold"/>
</dbReference>
<gene>
    <name evidence="7" type="ORF">IE077_004149</name>
</gene>
<evidence type="ECO:0000313" key="8">
    <source>
        <dbReference type="Proteomes" id="UP000823046"/>
    </source>
</evidence>
<dbReference type="Proteomes" id="UP000823046">
    <property type="component" value="Unassembled WGS sequence"/>
</dbReference>
<evidence type="ECO:0000256" key="1">
    <source>
        <dbReference type="ARBA" id="ARBA00012551"/>
    </source>
</evidence>
<dbReference type="Pfam" id="PF00493">
    <property type="entry name" value="MCM"/>
    <property type="match status" value="1"/>
</dbReference>
<keyword evidence="4 5" id="KW-0238">DNA-binding</keyword>
<feature type="non-terminal residue" evidence="7">
    <location>
        <position position="733"/>
    </location>
</feature>
<evidence type="ECO:0000259" key="6">
    <source>
        <dbReference type="PROSITE" id="PS50051"/>
    </source>
</evidence>
<evidence type="ECO:0000256" key="4">
    <source>
        <dbReference type="ARBA" id="ARBA00023125"/>
    </source>
</evidence>
<dbReference type="SMART" id="SM00382">
    <property type="entry name" value="AAA"/>
    <property type="match status" value="1"/>
</dbReference>
<dbReference type="PROSITE" id="PS00847">
    <property type="entry name" value="MCM_1"/>
    <property type="match status" value="1"/>
</dbReference>